<dbReference type="GO" id="GO:0080008">
    <property type="term" value="C:Cul4-RING E3 ubiquitin ligase complex"/>
    <property type="evidence" value="ECO:0007669"/>
    <property type="project" value="TreeGrafter"/>
</dbReference>
<feature type="region of interest" description="Disordered" evidence="2">
    <location>
        <begin position="1224"/>
        <end position="1288"/>
    </location>
</feature>
<dbReference type="SUPFAM" id="SSF48452">
    <property type="entry name" value="TPR-like"/>
    <property type="match status" value="1"/>
</dbReference>
<organism evidence="4 5">
    <name type="scientific">Mizuhopecten yessoensis</name>
    <name type="common">Japanese scallop</name>
    <name type="synonym">Patinopecten yessoensis</name>
    <dbReference type="NCBI Taxonomy" id="6573"/>
    <lineage>
        <taxon>Eukaryota</taxon>
        <taxon>Metazoa</taxon>
        <taxon>Spiralia</taxon>
        <taxon>Lophotrochozoa</taxon>
        <taxon>Mollusca</taxon>
        <taxon>Bivalvia</taxon>
        <taxon>Autobranchia</taxon>
        <taxon>Pteriomorphia</taxon>
        <taxon>Pectinida</taxon>
        <taxon>Pectinoidea</taxon>
        <taxon>Pectinidae</taxon>
        <taxon>Mizuhopecten</taxon>
    </lineage>
</organism>
<keyword evidence="5" id="KW-1185">Reference proteome</keyword>
<dbReference type="SUPFAM" id="SSF52540">
    <property type="entry name" value="P-loop containing nucleoside triphosphate hydrolases"/>
    <property type="match status" value="1"/>
</dbReference>
<feature type="compositionally biased region" description="Basic residues" evidence="2">
    <location>
        <begin position="1466"/>
        <end position="1477"/>
    </location>
</feature>
<keyword evidence="1" id="KW-0677">Repeat</keyword>
<dbReference type="Pfam" id="PF24883">
    <property type="entry name" value="NPHP3_N"/>
    <property type="match status" value="1"/>
</dbReference>
<dbReference type="Proteomes" id="UP000242188">
    <property type="component" value="Unassembled WGS sequence"/>
</dbReference>
<dbReference type="EMBL" id="NEDP02005326">
    <property type="protein sequence ID" value="OWF41994.1"/>
    <property type="molecule type" value="Genomic_DNA"/>
</dbReference>
<feature type="compositionally biased region" description="Polar residues" evidence="2">
    <location>
        <begin position="1240"/>
        <end position="1253"/>
    </location>
</feature>
<evidence type="ECO:0000256" key="1">
    <source>
        <dbReference type="ARBA" id="ARBA00022737"/>
    </source>
</evidence>
<accession>A0A210PZS1</accession>
<feature type="region of interest" description="Disordered" evidence="2">
    <location>
        <begin position="1142"/>
        <end position="1202"/>
    </location>
</feature>
<sequence>MVQLGSLLDDEEGVTPVAPPQKYSLRKSIKPFVCSTPDDFTEEREFLNQKIFPQINELYMMRGCRFSPVDIPWGMQDDQIATGHLLRLNLEYICKCLPYFLCLLGERYGPYRPVDSPSLPKKVTQLPEYATSLDRNYLVAASAGYQWRIVNKGLAVKYFKSLEELGVHVMKDWTKVVDLVFPPLEYSIATLDTEDYQEWVNNAMFADSRRQVFVNSVEIKALHEEMTTFAKAALDDPPEEVQELMDRFKSYSIVSKLKKKKPQAVQYQSMMLIHGDRGSGKSTVVANWLPGFMASHPDLKVISHFVGSSHRSTNISVFLKQCIKELREEYLRPDSEVDQPRITEEDQPWSFEEVSQAFVSALSLGPCVIVLDGIDELGLTLGQTNRQIKEFKWLPFPLPPQCRFICTTCRSDLSYHAMTSRRDIVSRPVPLLNTDKLRTNFLEEHMQHHFMYLKPVDFENIHSLKACNNLLYLNILCNEMQTFNVHVHLTQYLDDVYDNCTSLRELCVQCFQRWTKDYSWQKENLYGDSTEMEPELEFEGWVPDVLRLFAVSKMGLTETDLFALLQRIGYTGSRIVRKFDWLQFRTCLGNLLYEGPDGRLVYAHQHFKEIVEYLLLHSFKSGGSEVTAHDAANREWKGEKQKFHNHMTKYLKQLPFSDAILLGLPYQLVMAGDFEALAKVLTDPVMIDGFLNEERQCPSNKLDLAYYWSVLAGQGIDIASTYTQLLTSLGILDNQSEDGNDTVLFSENGDAVSVSTLGENGEVFKPHVFTNVPRIVTSSPHDQRTLSVIEETSSVTDSFRYGEDGEDELPKITISETQNGIDTIFLTESKTSITSDQGPKEIVLTSSVFKLAFMIAGFLKDTGYPKVTDTICRAMNGKLDKNYPLSEDDQLLHARVQEMIGQFSKEVENDMEQTEKWFRRALRTIMDISDLEIEEGTPKYLEITNLKGRLLNHHGYLRLQQGSLDSAEDLLKESLDCVTSCGNLATRATILYNLGSLRAQQYEFLLGESSLRQSLLIREQWYGRTHPLVADILYTLAGIMGNPNNIRGYDKVAAETVYRRSLEIRETCLGTSHLTVSDILVELAKLVQEESSQGAKDEAVKLLQRALDIKTTHLGGDHIDTRAVRSYLSKLEVTLKMGRYEFGPAKPTDVRSTERPYSNMSWREKDMINLERRAKSRSSSRGGSSVYSNSRPNSGKNDISYSQLSRHSSLSFLSASEKLMLESERPRLLHRGTLDRRLRTSSPKGTHSSPEENSISRKVEINLNPTQEEAEDSEKVGETRVADPQIDSFADDIGGMDRAMLARSVGKQVTTFDVPDSSDMAPIRLYNRYGSAGSSRSMSPRQPQNSKTNVRNGSAKSGSSFITSASRMSRTTYSSSRSRSVMSPHAITPGNTRSITYGPNSDVSSLLGPPTTPRDIKKDYHHKSAWYHVPGRYTTYTQEYPQKRSQKTASAQAYQNRLTNSPSGERKKKFTPSKTTRHQQNGRQKNKDNIQNEANNFGPTVKGIGPVCTDFGDDGYHDDLFTTGGAGYEQYQPPSNNHGISVTFKEAAVVVD</sequence>
<protein>
    <submittedName>
        <fullName evidence="4">Tetratricopeptide repeat protein GNN</fullName>
    </submittedName>
</protein>
<dbReference type="PANTHER" id="PTHR19860">
    <property type="entry name" value="DDB1- AND CUL4-ASSOCIATED FACTOR 12-RELATED"/>
    <property type="match status" value="1"/>
</dbReference>
<feature type="region of interest" description="Disordered" evidence="2">
    <location>
        <begin position="1440"/>
        <end position="1501"/>
    </location>
</feature>
<dbReference type="Pfam" id="PF13374">
    <property type="entry name" value="TPR_10"/>
    <property type="match status" value="1"/>
</dbReference>
<feature type="domain" description="Nephrocystin 3-like N-terminal" evidence="3">
    <location>
        <begin position="268"/>
        <end position="377"/>
    </location>
</feature>
<feature type="compositionally biased region" description="Basic and acidic residues" evidence="2">
    <location>
        <begin position="1224"/>
        <end position="1238"/>
    </location>
</feature>
<dbReference type="Gene3D" id="3.40.50.300">
    <property type="entry name" value="P-loop containing nucleotide triphosphate hydrolases"/>
    <property type="match status" value="1"/>
</dbReference>
<evidence type="ECO:0000256" key="2">
    <source>
        <dbReference type="SAM" id="MobiDB-lite"/>
    </source>
</evidence>
<dbReference type="Gene3D" id="1.25.40.10">
    <property type="entry name" value="Tetratricopeptide repeat domain"/>
    <property type="match status" value="1"/>
</dbReference>
<feature type="compositionally biased region" description="Low complexity" evidence="2">
    <location>
        <begin position="1363"/>
        <end position="1383"/>
    </location>
</feature>
<dbReference type="InterPro" id="IPR056884">
    <property type="entry name" value="NPHP3-like_N"/>
</dbReference>
<feature type="compositionally biased region" description="Polar residues" evidence="2">
    <location>
        <begin position="1389"/>
        <end position="1404"/>
    </location>
</feature>
<proteinExistence type="predicted"/>
<reference evidence="4 5" key="1">
    <citation type="journal article" date="2017" name="Nat. Ecol. Evol.">
        <title>Scallop genome provides insights into evolution of bilaterian karyotype and development.</title>
        <authorList>
            <person name="Wang S."/>
            <person name="Zhang J."/>
            <person name="Jiao W."/>
            <person name="Li J."/>
            <person name="Xun X."/>
            <person name="Sun Y."/>
            <person name="Guo X."/>
            <person name="Huan P."/>
            <person name="Dong B."/>
            <person name="Zhang L."/>
            <person name="Hu X."/>
            <person name="Sun X."/>
            <person name="Wang J."/>
            <person name="Zhao C."/>
            <person name="Wang Y."/>
            <person name="Wang D."/>
            <person name="Huang X."/>
            <person name="Wang R."/>
            <person name="Lv J."/>
            <person name="Li Y."/>
            <person name="Zhang Z."/>
            <person name="Liu B."/>
            <person name="Lu W."/>
            <person name="Hui Y."/>
            <person name="Liang J."/>
            <person name="Zhou Z."/>
            <person name="Hou R."/>
            <person name="Li X."/>
            <person name="Liu Y."/>
            <person name="Li H."/>
            <person name="Ning X."/>
            <person name="Lin Y."/>
            <person name="Zhao L."/>
            <person name="Xing Q."/>
            <person name="Dou J."/>
            <person name="Li Y."/>
            <person name="Mao J."/>
            <person name="Guo H."/>
            <person name="Dou H."/>
            <person name="Li T."/>
            <person name="Mu C."/>
            <person name="Jiang W."/>
            <person name="Fu Q."/>
            <person name="Fu X."/>
            <person name="Miao Y."/>
            <person name="Liu J."/>
            <person name="Yu Q."/>
            <person name="Li R."/>
            <person name="Liao H."/>
            <person name="Li X."/>
            <person name="Kong Y."/>
            <person name="Jiang Z."/>
            <person name="Chourrout D."/>
            <person name="Li R."/>
            <person name="Bao Z."/>
        </authorList>
    </citation>
    <scope>NUCLEOTIDE SEQUENCE [LARGE SCALE GENOMIC DNA]</scope>
    <source>
        <strain evidence="4 5">PY_sf001</strain>
    </source>
</reference>
<dbReference type="OrthoDB" id="2325716at2759"/>
<feature type="compositionally biased region" description="Polar residues" evidence="2">
    <location>
        <begin position="1332"/>
        <end position="1362"/>
    </location>
</feature>
<feature type="compositionally biased region" description="Low complexity" evidence="2">
    <location>
        <begin position="1177"/>
        <end position="1191"/>
    </location>
</feature>
<feature type="region of interest" description="Disordered" evidence="2">
    <location>
        <begin position="1330"/>
        <end position="1419"/>
    </location>
</feature>
<evidence type="ECO:0000313" key="5">
    <source>
        <dbReference type="Proteomes" id="UP000242188"/>
    </source>
</evidence>
<dbReference type="STRING" id="6573.A0A210PZS1"/>
<comment type="caution">
    <text evidence="4">The sequence shown here is derived from an EMBL/GenBank/DDBJ whole genome shotgun (WGS) entry which is preliminary data.</text>
</comment>
<evidence type="ECO:0000313" key="4">
    <source>
        <dbReference type="EMBL" id="OWF41994.1"/>
    </source>
</evidence>
<dbReference type="PANTHER" id="PTHR19860:SF18">
    <property type="entry name" value="DUF4062 DOMAIN-CONTAINING PROTEIN"/>
    <property type="match status" value="1"/>
</dbReference>
<feature type="compositionally biased region" description="Basic and acidic residues" evidence="2">
    <location>
        <begin position="1162"/>
        <end position="1173"/>
    </location>
</feature>
<evidence type="ECO:0000259" key="3">
    <source>
        <dbReference type="Pfam" id="PF24883"/>
    </source>
</evidence>
<feature type="compositionally biased region" description="Polar residues" evidence="2">
    <location>
        <begin position="1447"/>
        <end position="1463"/>
    </location>
</feature>
<name>A0A210PZS1_MIZYE</name>
<gene>
    <name evidence="4" type="ORF">KP79_PYT11031</name>
</gene>
<dbReference type="InterPro" id="IPR051191">
    <property type="entry name" value="DCAF12"/>
</dbReference>
<dbReference type="InterPro" id="IPR011990">
    <property type="entry name" value="TPR-like_helical_dom_sf"/>
</dbReference>
<dbReference type="InterPro" id="IPR027417">
    <property type="entry name" value="P-loop_NTPase"/>
</dbReference>